<reference evidence="2 3" key="1">
    <citation type="submission" date="2019-07" db="EMBL/GenBank/DDBJ databases">
        <title>WGS assembly of Gossypium tomentosum.</title>
        <authorList>
            <person name="Chen Z.J."/>
            <person name="Sreedasyam A."/>
            <person name="Ando A."/>
            <person name="Song Q."/>
            <person name="De L."/>
            <person name="Hulse-Kemp A."/>
            <person name="Ding M."/>
            <person name="Ye W."/>
            <person name="Kirkbride R."/>
            <person name="Jenkins J."/>
            <person name="Plott C."/>
            <person name="Lovell J."/>
            <person name="Lin Y.-M."/>
            <person name="Vaughn R."/>
            <person name="Liu B."/>
            <person name="Li W."/>
            <person name="Simpson S."/>
            <person name="Scheffler B."/>
            <person name="Saski C."/>
            <person name="Grover C."/>
            <person name="Hu G."/>
            <person name="Conover J."/>
            <person name="Carlson J."/>
            <person name="Shu S."/>
            <person name="Boston L."/>
            <person name="Williams M."/>
            <person name="Peterson D."/>
            <person name="Mcgee K."/>
            <person name="Jones D."/>
            <person name="Wendel J."/>
            <person name="Stelly D."/>
            <person name="Grimwood J."/>
            <person name="Schmutz J."/>
        </authorList>
    </citation>
    <scope>NUCLEOTIDE SEQUENCE [LARGE SCALE GENOMIC DNA]</scope>
    <source>
        <strain evidence="2">7179.01</strain>
    </source>
</reference>
<comment type="similarity">
    <text evidence="1">Belongs to the protein kinase superfamily. STE Ser/Thr protein kinase family. STE20 subfamily.</text>
</comment>
<evidence type="ECO:0008006" key="4">
    <source>
        <dbReference type="Google" id="ProtNLM"/>
    </source>
</evidence>
<name>A0A5D2LM27_GOSTO</name>
<dbReference type="Gene3D" id="1.10.510.10">
    <property type="entry name" value="Transferase(Phosphotransferase) domain 1"/>
    <property type="match status" value="1"/>
</dbReference>
<accession>A0A5D2LM27</accession>
<gene>
    <name evidence="2" type="ORF">ES332_D03G138000v1</name>
</gene>
<dbReference type="PANTHER" id="PTHR48014">
    <property type="entry name" value="SERINE/THREONINE-PROTEIN KINASE FRAY2"/>
    <property type="match status" value="1"/>
</dbReference>
<dbReference type="PANTHER" id="PTHR48014:SF10">
    <property type="entry name" value="PROTEIN KINASE SUPERFAMILY PROTEIN"/>
    <property type="match status" value="1"/>
</dbReference>
<dbReference type="InterPro" id="IPR047173">
    <property type="entry name" value="STRAD_A/B-like"/>
</dbReference>
<dbReference type="GO" id="GO:0043539">
    <property type="term" value="F:protein serine/threonine kinase activator activity"/>
    <property type="evidence" value="ECO:0007669"/>
    <property type="project" value="InterPro"/>
</dbReference>
<proteinExistence type="inferred from homology"/>
<organism evidence="2 3">
    <name type="scientific">Gossypium tomentosum</name>
    <name type="common">Hawaiian cotton</name>
    <name type="synonym">Gossypium sandvicense</name>
    <dbReference type="NCBI Taxonomy" id="34277"/>
    <lineage>
        <taxon>Eukaryota</taxon>
        <taxon>Viridiplantae</taxon>
        <taxon>Streptophyta</taxon>
        <taxon>Embryophyta</taxon>
        <taxon>Tracheophyta</taxon>
        <taxon>Spermatophyta</taxon>
        <taxon>Magnoliopsida</taxon>
        <taxon>eudicotyledons</taxon>
        <taxon>Gunneridae</taxon>
        <taxon>Pentapetalae</taxon>
        <taxon>rosids</taxon>
        <taxon>malvids</taxon>
        <taxon>Malvales</taxon>
        <taxon>Malvaceae</taxon>
        <taxon>Malvoideae</taxon>
        <taxon>Gossypium</taxon>
    </lineage>
</organism>
<evidence type="ECO:0000313" key="3">
    <source>
        <dbReference type="Proteomes" id="UP000322667"/>
    </source>
</evidence>
<protein>
    <recommendedName>
        <fullName evidence="4">Protein kinase domain-containing protein</fullName>
    </recommendedName>
</protein>
<dbReference type="AlphaFoldDB" id="A0A5D2LM27"/>
<keyword evidence="3" id="KW-1185">Reference proteome</keyword>
<dbReference type="Proteomes" id="UP000322667">
    <property type="component" value="Chromosome D03"/>
</dbReference>
<dbReference type="EMBL" id="CM017625">
    <property type="protein sequence ID" value="TYH80521.1"/>
    <property type="molecule type" value="Genomic_DNA"/>
</dbReference>
<evidence type="ECO:0000313" key="2">
    <source>
        <dbReference type="EMBL" id="TYH80521.1"/>
    </source>
</evidence>
<dbReference type="SUPFAM" id="SSF56112">
    <property type="entry name" value="Protein kinase-like (PK-like)"/>
    <property type="match status" value="1"/>
</dbReference>
<dbReference type="InterPro" id="IPR011009">
    <property type="entry name" value="Kinase-like_dom_sf"/>
</dbReference>
<evidence type="ECO:0000256" key="1">
    <source>
        <dbReference type="ARBA" id="ARBA00008874"/>
    </source>
</evidence>
<sequence length="120" mass="13766">MVLSSWQTLGYQHACLIVETDSVQEILLLELLVGWLQKLCSNCMVMNLTFELAHGHALFSKHPPLKVLLMTLQNAPPGLDYERDKRFSKEMVATCLVKDPKKHLASEKLLKHHFFKHARS</sequence>